<feature type="transmembrane region" description="Helical" evidence="12">
    <location>
        <begin position="503"/>
        <end position="521"/>
    </location>
</feature>
<feature type="transmembrane region" description="Helical" evidence="12">
    <location>
        <begin position="542"/>
        <end position="567"/>
    </location>
</feature>
<feature type="region of interest" description="Disordered" evidence="11">
    <location>
        <begin position="318"/>
        <end position="387"/>
    </location>
</feature>
<feature type="transmembrane region" description="Helical" evidence="12">
    <location>
        <begin position="247"/>
        <end position="269"/>
    </location>
</feature>
<sequence length="1760" mass="193561">MLELWFTILFTIELSIKVLAMGFAGREGTYLADGWNRLDCTVVLLGWAPYIFPSLANLSAIRSLRALRPLRTINQLPGLRRQAKTLFDSLPKLSDVAILGVFMLALFGVLGLQLFKGALRSRCYALSPPPPPAPLLHLVNGVPIDVPAPSPPTASVAAQQALLDAAALGSRARLAAPVGVAPLDEDDFVCSDGGVPGAQGTCEPGEVCLYYGYNPAYGTESFDSITAACMTIFQYLMVEVTGPFASGYFITLVALGSFYTLNLFLAVLWDTYCEQQDAERAEKAEAEAAEAERLAERDRALVELERVERIAAEHRAAAEEEARAEREAAAAGSDPKRKKSSPHDRTRRLGFEDDAEASLLQGYAPSEYSMDETPPRKPAPSRRLMRRPEPKKIACRMRRVNGVEVPAADGCCLYAVQALVDSPSFQSFIVLLILLNTVAMMLEQYPMDGTLLAQLSDLNLLLTLAFTAEMVLKLLADGCAGYFGDAFNRFDAVVVTLSLIDLAIVYYDIDLGVNVSVLRAMRLMRVFKLARSWATLRRVMEGILNSIGQLANLFLLMLLLIFVFALFGMHVFGGAFTPEAGFDEPPRTNFDTIGDAMLTVFVVVSGENWNDVWSSSAAAVGYWCAPYFVLLVITGNYVVLNLFVAILLGGFSTDMEEVEATIEFHFSIDDHEDSDVVGIHWRRLGREPPPGAHVLLSPRLARELVQGKLDFSREDLENADKKSDGPLTSESVIKGGEYYFAPVTDKAVLEENQRRAAHSGVGDLFSFEGAIVMWIVISCVAMTFESCTLDPSSELAINLEKINLLATAVFTVELVLKVLAFGLLFTPNAYLKSGWHQLDATIVAASLLSLLAQDNGNLSTLRLLRVLRPLRLIAKFGNLRVVVDLLIKTIPACVNVMLVVGLFSVVFGILGVQLFAGTFASCRQAELSEAGEVVALDAASERSCVRAGGLWANPALGSFDNIGASMLLLFESSTMEGWPDVMYYTIDATAPGRAPERNTSRAQGLFMVAWTVVGGMFLTNVFVGVIVDQFAYIKKVDDGLHMISEEQQEWVDSMANLLSLKPSRYPPEPKNDRIRARVYRIVSHKRFELVVFGVILFNTCLLGLDGFDDSSETLAKLQFGNLVCTLLFGLEAAAKIYALEAGEYFRDPWNVFDFFVVSFSLLDIVEFIGASIGFNPSLLRALRTARVLRIIRTVKSAKGLRVLLTTLLLSLPALANIGAIFFILLTLFSILGMRLFGHIAYGNYLNHNANFCNFPTAMLTMLRCSTGESWNGLMHDAMIMPGVVYSDVDVQHCSPDEGNCGNPLASMLFFIAFQISASFIILNMMIALILEEYGKEVGRGKHRVSADHAELFVEAWQQFDPYATGRMHVRHLHALIRRLPPPLGLDPKQFSFSIVKDTDVSNYISKLKDIKSYVNEETGAPEVSFNELLQACTKAAFSGVAEAVDGLPMEAKIVKELQEQMKNTLEQGLDPRTIANNNLIELTAVCTIQRRWFASNPGRRQRNAKAKKEAIRLRTPGTLVPSTFAGRVQHSTVNWGGRLFVFGGRAEGRMLRDFWEFSFNAGYWVDQSHTVPVRMRPRCGHTAMITGTSRMLIVGGHDGEHFLADVWECELNGLYWRQVGFSAGELPAKISRSEILTRQPASEEEGGVPLLESSSKLDNVLDRPSRMQMAAIITIQAHARGRQARVAAAWRNALADLEFDAATYVQAIWRGFLVRALKGGGAQHSRLGSSPRRFRSKGLRPAPPPVATGSPLVRGGAMRD</sequence>
<evidence type="ECO:0000256" key="2">
    <source>
        <dbReference type="ARBA" id="ARBA00022448"/>
    </source>
</evidence>
<dbReference type="Pfam" id="PF00520">
    <property type="entry name" value="Ion_trans"/>
    <property type="match status" value="4"/>
</dbReference>
<dbReference type="GO" id="GO:0001518">
    <property type="term" value="C:voltage-gated sodium channel complex"/>
    <property type="evidence" value="ECO:0007669"/>
    <property type="project" value="TreeGrafter"/>
</dbReference>
<dbReference type="InterPro" id="IPR000048">
    <property type="entry name" value="IQ_motif_EF-hand-BS"/>
</dbReference>
<feature type="transmembrane region" description="Helical" evidence="12">
    <location>
        <begin position="620"/>
        <end position="648"/>
    </location>
</feature>
<dbReference type="Gene3D" id="2.120.10.80">
    <property type="entry name" value="Kelch-type beta propeller"/>
    <property type="match status" value="1"/>
</dbReference>
<keyword evidence="8 12" id="KW-0472">Membrane</keyword>
<organism evidence="15 16">
    <name type="scientific">Chrysochromulina tobinii</name>
    <dbReference type="NCBI Taxonomy" id="1460289"/>
    <lineage>
        <taxon>Eukaryota</taxon>
        <taxon>Haptista</taxon>
        <taxon>Haptophyta</taxon>
        <taxon>Prymnesiophyceae</taxon>
        <taxon>Prymnesiales</taxon>
        <taxon>Chrysochromulinaceae</taxon>
        <taxon>Chrysochromulina</taxon>
    </lineage>
</organism>
<accession>A0A0M0JF71</accession>
<feature type="transmembrane region" description="Helical" evidence="12">
    <location>
        <begin position="6"/>
        <end position="26"/>
    </location>
</feature>
<feature type="domain" description="Ion transport" evidence="13">
    <location>
        <begin position="1084"/>
        <end position="1335"/>
    </location>
</feature>
<evidence type="ECO:0000256" key="10">
    <source>
        <dbReference type="ARBA" id="ARBA00023303"/>
    </source>
</evidence>
<protein>
    <submittedName>
        <fullName evidence="15">Voltage-dependent calcium channel type a subunit alpha-1-like protein</fullName>
    </submittedName>
</protein>
<dbReference type="SUPFAM" id="SSF81324">
    <property type="entry name" value="Voltage-gated potassium channels"/>
    <property type="match status" value="4"/>
</dbReference>
<dbReference type="PANTHER" id="PTHR10037:SF62">
    <property type="entry name" value="SODIUM CHANNEL PROTEIN 60E"/>
    <property type="match status" value="1"/>
</dbReference>
<feature type="transmembrane region" description="Helical" evidence="12">
    <location>
        <begin position="764"/>
        <end position="784"/>
    </location>
</feature>
<comment type="subcellular location">
    <subcellularLocation>
        <location evidence="1">Membrane</location>
        <topology evidence="1">Multi-pass membrane protein</topology>
    </subcellularLocation>
</comment>
<evidence type="ECO:0000256" key="1">
    <source>
        <dbReference type="ARBA" id="ARBA00004141"/>
    </source>
</evidence>
<reference evidence="16" key="1">
    <citation type="journal article" date="2015" name="PLoS Genet.">
        <title>Genome Sequence and Transcriptome Analyses of Chrysochromulina tobin: Metabolic Tools for Enhanced Algal Fitness in the Prominent Order Prymnesiales (Haptophyceae).</title>
        <authorList>
            <person name="Hovde B.T."/>
            <person name="Deodato C.R."/>
            <person name="Hunsperger H.M."/>
            <person name="Ryken S.A."/>
            <person name="Yost W."/>
            <person name="Jha R.K."/>
            <person name="Patterson J."/>
            <person name="Monnat R.J. Jr."/>
            <person name="Barlow S.B."/>
            <person name="Starkenburg S.R."/>
            <person name="Cattolico R.A."/>
        </authorList>
    </citation>
    <scope>NUCLEOTIDE SEQUENCE</scope>
    <source>
        <strain evidence="16">CCMP291</strain>
    </source>
</reference>
<proteinExistence type="predicted"/>
<evidence type="ECO:0000256" key="8">
    <source>
        <dbReference type="ARBA" id="ARBA00023136"/>
    </source>
</evidence>
<dbReference type="InterPro" id="IPR031649">
    <property type="entry name" value="GPHH_dom"/>
</dbReference>
<feature type="transmembrane region" description="Helical" evidence="12">
    <location>
        <begin position="38"/>
        <end position="61"/>
    </location>
</feature>
<feature type="transmembrane region" description="Helical" evidence="12">
    <location>
        <begin position="804"/>
        <end position="825"/>
    </location>
</feature>
<evidence type="ECO:0000259" key="13">
    <source>
        <dbReference type="Pfam" id="PF00520"/>
    </source>
</evidence>
<feature type="transmembrane region" description="Helical" evidence="12">
    <location>
        <begin position="1200"/>
        <end position="1231"/>
    </location>
</feature>
<keyword evidence="4" id="KW-0677">Repeat</keyword>
<dbReference type="GO" id="GO:0005248">
    <property type="term" value="F:voltage-gated sodium channel activity"/>
    <property type="evidence" value="ECO:0007669"/>
    <property type="project" value="TreeGrafter"/>
</dbReference>
<feature type="transmembrane region" description="Helical" evidence="12">
    <location>
        <begin position="1119"/>
        <end position="1139"/>
    </location>
</feature>
<keyword evidence="6 12" id="KW-1133">Transmembrane helix</keyword>
<dbReference type="Gene3D" id="1.20.120.350">
    <property type="entry name" value="Voltage-gated potassium channels. Chain C"/>
    <property type="match status" value="4"/>
</dbReference>
<keyword evidence="5" id="KW-0851">Voltage-gated channel</keyword>
<feature type="region of interest" description="Disordered" evidence="11">
    <location>
        <begin position="1721"/>
        <end position="1760"/>
    </location>
</feature>
<dbReference type="InterPro" id="IPR043203">
    <property type="entry name" value="VGCC_Ca_Na"/>
</dbReference>
<comment type="caution">
    <text evidence="15">The sequence shown here is derived from an EMBL/GenBank/DDBJ whole genome shotgun (WGS) entry which is preliminary data.</text>
</comment>
<dbReference type="PROSITE" id="PS50096">
    <property type="entry name" value="IQ"/>
    <property type="match status" value="2"/>
</dbReference>
<keyword evidence="10" id="KW-0407">Ion channel</keyword>
<dbReference type="FunFam" id="1.20.120.350:FF:000009">
    <property type="entry name" value="Voltage-dependent T-type calcium channel subunit alpha"/>
    <property type="match status" value="1"/>
</dbReference>
<dbReference type="SUPFAM" id="SSF117281">
    <property type="entry name" value="Kelch motif"/>
    <property type="match status" value="1"/>
</dbReference>
<evidence type="ECO:0000256" key="7">
    <source>
        <dbReference type="ARBA" id="ARBA00023065"/>
    </source>
</evidence>
<evidence type="ECO:0000256" key="12">
    <source>
        <dbReference type="SAM" id="Phobius"/>
    </source>
</evidence>
<feature type="domain" description="Voltage-dependent L-type calcium channel IQ-associated" evidence="14">
    <location>
        <begin position="1352"/>
        <end position="1385"/>
    </location>
</feature>
<keyword evidence="9" id="KW-0325">Glycoprotein</keyword>
<feature type="compositionally biased region" description="Basic and acidic residues" evidence="11">
    <location>
        <begin position="341"/>
        <end position="351"/>
    </location>
</feature>
<dbReference type="Pfam" id="PF00612">
    <property type="entry name" value="IQ"/>
    <property type="match status" value="2"/>
</dbReference>
<dbReference type="Pfam" id="PF16905">
    <property type="entry name" value="GPHH"/>
    <property type="match status" value="1"/>
</dbReference>
<gene>
    <name evidence="15" type="ORF">Ctob_005147</name>
</gene>
<feature type="transmembrane region" description="Helical" evidence="12">
    <location>
        <begin position="425"/>
        <end position="446"/>
    </location>
</feature>
<keyword evidence="2" id="KW-0813">Transport</keyword>
<evidence type="ECO:0000259" key="14">
    <source>
        <dbReference type="Pfam" id="PF16905"/>
    </source>
</evidence>
<keyword evidence="7" id="KW-0406">Ion transport</keyword>
<feature type="transmembrane region" description="Helical" evidence="12">
    <location>
        <begin position="1005"/>
        <end position="1027"/>
    </location>
</feature>
<feature type="domain" description="Ion transport" evidence="13">
    <location>
        <begin position="2"/>
        <end position="278"/>
    </location>
</feature>
<feature type="transmembrane region" description="Helical" evidence="12">
    <location>
        <begin position="1089"/>
        <end position="1107"/>
    </location>
</feature>
<keyword evidence="3 12" id="KW-0812">Transmembrane</keyword>
<evidence type="ECO:0000313" key="15">
    <source>
        <dbReference type="EMBL" id="KOO24997.1"/>
    </source>
</evidence>
<name>A0A0M0JF71_9EUKA</name>
<dbReference type="Pfam" id="PF24681">
    <property type="entry name" value="Kelch_KLHDC2_KLHL20_DRC7"/>
    <property type="match status" value="1"/>
</dbReference>
<evidence type="ECO:0000256" key="6">
    <source>
        <dbReference type="ARBA" id="ARBA00022989"/>
    </source>
</evidence>
<evidence type="ECO:0000256" key="9">
    <source>
        <dbReference type="ARBA" id="ARBA00023180"/>
    </source>
</evidence>
<dbReference type="GO" id="GO:0022843">
    <property type="term" value="F:voltage-gated monoatomic cation channel activity"/>
    <property type="evidence" value="ECO:0007669"/>
    <property type="project" value="UniProtKB-ARBA"/>
</dbReference>
<feature type="domain" description="Ion transport" evidence="13">
    <location>
        <begin position="766"/>
        <end position="1035"/>
    </location>
</feature>
<dbReference type="EMBL" id="JWZX01003030">
    <property type="protein sequence ID" value="KOO24997.1"/>
    <property type="molecule type" value="Genomic_DNA"/>
</dbReference>
<keyword evidence="16" id="KW-1185">Reference proteome</keyword>
<dbReference type="Gene3D" id="1.10.287.70">
    <property type="match status" value="4"/>
</dbReference>
<feature type="compositionally biased region" description="Basic and acidic residues" evidence="11">
    <location>
        <begin position="318"/>
        <end position="328"/>
    </location>
</feature>
<evidence type="ECO:0000256" key="5">
    <source>
        <dbReference type="ARBA" id="ARBA00022882"/>
    </source>
</evidence>
<dbReference type="PANTHER" id="PTHR10037">
    <property type="entry name" value="VOLTAGE-GATED CATION CHANNEL CALCIUM AND SODIUM"/>
    <property type="match status" value="1"/>
</dbReference>
<feature type="transmembrane region" description="Helical" evidence="12">
    <location>
        <begin position="96"/>
        <end position="115"/>
    </location>
</feature>
<feature type="transmembrane region" description="Helical" evidence="12">
    <location>
        <begin position="1304"/>
        <end position="1330"/>
    </location>
</feature>
<dbReference type="InterPro" id="IPR005821">
    <property type="entry name" value="Ion_trans_dom"/>
</dbReference>
<feature type="transmembrane region" description="Helical" evidence="12">
    <location>
        <begin position="896"/>
        <end position="916"/>
    </location>
</feature>
<dbReference type="InterPro" id="IPR015915">
    <property type="entry name" value="Kelch-typ_b-propeller"/>
</dbReference>
<dbReference type="Proteomes" id="UP000037460">
    <property type="component" value="Unassembled WGS sequence"/>
</dbReference>
<feature type="domain" description="Ion transport" evidence="13">
    <location>
        <begin position="423"/>
        <end position="655"/>
    </location>
</feature>
<dbReference type="InterPro" id="IPR027359">
    <property type="entry name" value="Volt_channel_dom_sf"/>
</dbReference>
<feature type="transmembrane region" description="Helical" evidence="12">
    <location>
        <begin position="1151"/>
        <end position="1179"/>
    </location>
</feature>
<evidence type="ECO:0000313" key="16">
    <source>
        <dbReference type="Proteomes" id="UP000037460"/>
    </source>
</evidence>
<evidence type="ECO:0000256" key="3">
    <source>
        <dbReference type="ARBA" id="ARBA00022692"/>
    </source>
</evidence>
<dbReference type="Gene3D" id="1.10.238.10">
    <property type="entry name" value="EF-hand"/>
    <property type="match status" value="1"/>
</dbReference>
<evidence type="ECO:0000256" key="4">
    <source>
        <dbReference type="ARBA" id="ARBA00022737"/>
    </source>
</evidence>
<dbReference type="OrthoDB" id="431720at2759"/>
<evidence type="ECO:0000256" key="11">
    <source>
        <dbReference type="SAM" id="MobiDB-lite"/>
    </source>
</evidence>